<dbReference type="PANTHER" id="PTHR47751">
    <property type="entry name" value="SUPERFAMILY HYDROLASE, PUTATIVE (AFU_ORTHOLOGUE AFUA_2G16580)-RELATED"/>
    <property type="match status" value="1"/>
</dbReference>
<gene>
    <name evidence="2" type="ORF">lacNasYZ03_16630</name>
</gene>
<evidence type="ECO:0000313" key="3">
    <source>
        <dbReference type="Proteomes" id="UP000616547"/>
    </source>
</evidence>
<dbReference type="PANTHER" id="PTHR47751:SF1">
    <property type="entry name" value="SUPERFAMILY HYDROLASE, PUTATIVE (AFU_ORTHOLOGUE AFUA_2G16580)-RELATED"/>
    <property type="match status" value="1"/>
</dbReference>
<dbReference type="InterPro" id="IPR051411">
    <property type="entry name" value="Polyketide_trans_af380"/>
</dbReference>
<evidence type="ECO:0000259" key="1">
    <source>
        <dbReference type="Pfam" id="PF02129"/>
    </source>
</evidence>
<sequence>MNTQKVVFLNKKLGTRMAGLLRIPTDFNLSRNYPAIVVTGPMLSIKEQAQSVYAERLTEAGYVTLVFDGTTTGESEGQPRGLELPDMKEDDIESAVDYLESLPYVDKDRIGGLGICGSGSYMSVAGVKDARLKAITAIVPAISDISKSPMMGFFKPEEEVIAAKKAYEEGKGDLQYLNFMPRNFDEGAAYYYTSRGNRRGYSSLVVSWSQLELQLELVKYNVPEIMKDMTKPYLVVTAENAWSKPASEEVFNAVPEGDKTMVVIPEAGHFDMYDLDPYVAEAFTSILPFFKRTLGTVE</sequence>
<proteinExistence type="predicted"/>
<dbReference type="SUPFAM" id="SSF53474">
    <property type="entry name" value="alpha/beta-Hydrolases"/>
    <property type="match status" value="1"/>
</dbReference>
<dbReference type="Pfam" id="PF02129">
    <property type="entry name" value="Peptidase_S15"/>
    <property type="match status" value="1"/>
</dbReference>
<dbReference type="EMBL" id="BOCI01000466">
    <property type="protein sequence ID" value="GHW01976.1"/>
    <property type="molecule type" value="Genomic_DNA"/>
</dbReference>
<accession>A0ABQ3W677</accession>
<evidence type="ECO:0000313" key="2">
    <source>
        <dbReference type="EMBL" id="GHW01976.1"/>
    </source>
</evidence>
<dbReference type="GO" id="GO:0016787">
    <property type="term" value="F:hydrolase activity"/>
    <property type="evidence" value="ECO:0007669"/>
    <property type="project" value="UniProtKB-KW"/>
</dbReference>
<name>A0ABQ3W677_9LACO</name>
<dbReference type="Gene3D" id="3.40.50.1820">
    <property type="entry name" value="alpha/beta hydrolase"/>
    <property type="match status" value="1"/>
</dbReference>
<dbReference type="InterPro" id="IPR000383">
    <property type="entry name" value="Xaa-Pro-like_dom"/>
</dbReference>
<reference evidence="3" key="1">
    <citation type="submission" date="2021-01" db="EMBL/GenBank/DDBJ databases">
        <title>Draft genome sequence of Nasalis larvatus strain YZ03.</title>
        <authorList>
            <person name="Suzuki-Hashido N."/>
            <person name="Tsuchida S."/>
            <person name="Hayakawa T."/>
        </authorList>
    </citation>
    <scope>NUCLEOTIDE SEQUENCE [LARGE SCALE GENOMIC DNA]</scope>
    <source>
        <strain evidence="3">YZ03</strain>
    </source>
</reference>
<organism evidence="2 3">
    <name type="scientific">Lactobacillus nasalidis</name>
    <dbReference type="NCBI Taxonomy" id="2797258"/>
    <lineage>
        <taxon>Bacteria</taxon>
        <taxon>Bacillati</taxon>
        <taxon>Bacillota</taxon>
        <taxon>Bacilli</taxon>
        <taxon>Lactobacillales</taxon>
        <taxon>Lactobacillaceae</taxon>
        <taxon>Lactobacillus</taxon>
    </lineage>
</organism>
<comment type="caution">
    <text evidence="2">The sequence shown here is derived from an EMBL/GenBank/DDBJ whole genome shotgun (WGS) entry which is preliminary data.</text>
</comment>
<dbReference type="InterPro" id="IPR029058">
    <property type="entry name" value="AB_hydrolase_fold"/>
</dbReference>
<dbReference type="Proteomes" id="UP000616547">
    <property type="component" value="Unassembled WGS sequence"/>
</dbReference>
<keyword evidence="2" id="KW-0378">Hydrolase</keyword>
<keyword evidence="3" id="KW-1185">Reference proteome</keyword>
<protein>
    <submittedName>
        <fullName evidence="2">Alpha/beta hydrolase</fullName>
    </submittedName>
</protein>
<dbReference type="Gene3D" id="1.10.10.800">
    <property type="match status" value="1"/>
</dbReference>
<dbReference type="RefSeq" id="WP_201331010.1">
    <property type="nucleotide sequence ID" value="NZ_BOCG01000629.1"/>
</dbReference>
<feature type="domain" description="Xaa-Pro dipeptidyl-peptidase-like" evidence="1">
    <location>
        <begin position="14"/>
        <end position="144"/>
    </location>
</feature>